<reference evidence="7 8" key="1">
    <citation type="journal article" date="2019" name="Int. J. Syst. Evol. Microbiol.">
        <title>The Global Catalogue of Microorganisms (GCM) 10K type strain sequencing project: providing services to taxonomists for standard genome sequencing and annotation.</title>
        <authorList>
            <consortium name="The Broad Institute Genomics Platform"/>
            <consortium name="The Broad Institute Genome Sequencing Center for Infectious Disease"/>
            <person name="Wu L."/>
            <person name="Ma J."/>
        </authorList>
    </citation>
    <scope>NUCLEOTIDE SEQUENCE [LARGE SCALE GENOMIC DNA]</scope>
    <source>
        <strain evidence="7 8">JCM 6924</strain>
    </source>
</reference>
<comment type="caution">
    <text evidence="7">The sequence shown here is derived from an EMBL/GenBank/DDBJ whole genome shotgun (WGS) entry which is preliminary data.</text>
</comment>
<comment type="similarity">
    <text evidence="2 5">Belongs to the citrate synthase family.</text>
</comment>
<organism evidence="7 8">
    <name type="scientific">Streptomyces levis</name>
    <dbReference type="NCBI Taxonomy" id="285566"/>
    <lineage>
        <taxon>Bacteria</taxon>
        <taxon>Bacillati</taxon>
        <taxon>Actinomycetota</taxon>
        <taxon>Actinomycetes</taxon>
        <taxon>Kitasatosporales</taxon>
        <taxon>Streptomycetaceae</taxon>
        <taxon>Streptomyces</taxon>
    </lineage>
</organism>
<protein>
    <recommendedName>
        <fullName evidence="3">citrate synthase (unknown stereospecificity)</fullName>
        <ecNumber evidence="3">2.3.3.16</ecNumber>
    </recommendedName>
</protein>
<evidence type="ECO:0000259" key="6">
    <source>
        <dbReference type="PROSITE" id="PS50075"/>
    </source>
</evidence>
<dbReference type="InterPro" id="IPR019810">
    <property type="entry name" value="Citrate_synthase_AS"/>
</dbReference>
<dbReference type="Gene3D" id="1.10.1200.10">
    <property type="entry name" value="ACP-like"/>
    <property type="match status" value="1"/>
</dbReference>
<dbReference type="InterPro" id="IPR036736">
    <property type="entry name" value="ACP-like_sf"/>
</dbReference>
<dbReference type="SUPFAM" id="SSF47336">
    <property type="entry name" value="ACP-like"/>
    <property type="match status" value="1"/>
</dbReference>
<dbReference type="InterPro" id="IPR009081">
    <property type="entry name" value="PP-bd_ACP"/>
</dbReference>
<evidence type="ECO:0000313" key="7">
    <source>
        <dbReference type="EMBL" id="GAA2539027.1"/>
    </source>
</evidence>
<dbReference type="InterPro" id="IPR016142">
    <property type="entry name" value="Citrate_synth-like_lrg_a-sub"/>
</dbReference>
<comment type="pathway">
    <text evidence="1">Carbohydrate metabolism; tricarboxylic acid cycle.</text>
</comment>
<keyword evidence="4 5" id="KW-0808">Transferase</keyword>
<evidence type="ECO:0000313" key="8">
    <source>
        <dbReference type="Proteomes" id="UP001501095"/>
    </source>
</evidence>
<evidence type="ECO:0000256" key="2">
    <source>
        <dbReference type="ARBA" id="ARBA00010566"/>
    </source>
</evidence>
<dbReference type="PANTHER" id="PTHR11739:SF4">
    <property type="entry name" value="CITRATE SYNTHASE, PEROXISOMAL"/>
    <property type="match status" value="1"/>
</dbReference>
<feature type="domain" description="Carrier" evidence="6">
    <location>
        <begin position="1"/>
        <end position="73"/>
    </location>
</feature>
<evidence type="ECO:0000256" key="5">
    <source>
        <dbReference type="RuleBase" id="RU003406"/>
    </source>
</evidence>
<dbReference type="EC" id="2.3.3.16" evidence="3"/>
<dbReference type="Proteomes" id="UP001501095">
    <property type="component" value="Unassembled WGS sequence"/>
</dbReference>
<dbReference type="PANTHER" id="PTHR11739">
    <property type="entry name" value="CITRATE SYNTHASE"/>
    <property type="match status" value="1"/>
</dbReference>
<dbReference type="InterPro" id="IPR002020">
    <property type="entry name" value="Citrate_synthase"/>
</dbReference>
<dbReference type="Pfam" id="PF00285">
    <property type="entry name" value="Citrate_synt"/>
    <property type="match status" value="1"/>
</dbReference>
<dbReference type="PROSITE" id="PS50075">
    <property type="entry name" value="CARRIER"/>
    <property type="match status" value="1"/>
</dbReference>
<dbReference type="InterPro" id="IPR036969">
    <property type="entry name" value="Citrate_synthase_sf"/>
</dbReference>
<evidence type="ECO:0000256" key="4">
    <source>
        <dbReference type="ARBA" id="ARBA00022679"/>
    </source>
</evidence>
<dbReference type="InterPro" id="IPR016143">
    <property type="entry name" value="Citrate_synth-like_sm_a-sub"/>
</dbReference>
<name>A0ABN3NVW5_9ACTN</name>
<keyword evidence="8" id="KW-1185">Reference proteome</keyword>
<dbReference type="RefSeq" id="WP_344538643.1">
    <property type="nucleotide sequence ID" value="NZ_BAAATM010000012.1"/>
</dbReference>
<evidence type="ECO:0000256" key="1">
    <source>
        <dbReference type="ARBA" id="ARBA00005163"/>
    </source>
</evidence>
<dbReference type="Gene3D" id="1.10.580.10">
    <property type="entry name" value="Citrate Synthase, domain 1"/>
    <property type="match status" value="1"/>
</dbReference>
<dbReference type="PROSITE" id="PS00480">
    <property type="entry name" value="CITRATE_SYNTHASE"/>
    <property type="match status" value="1"/>
</dbReference>
<proteinExistence type="inferred from homology"/>
<gene>
    <name evidence="7" type="ORF">GCM10010423_40960</name>
</gene>
<sequence>MSNVDQLIARALGITEDRVTDTLAYQSIREWDSLGHVSLLVAIEQEYGVEIDDELTLGLRSVAAVRAFAAAPATRAGRGDAGVPATAPGRPDGPAVHRGLENVVFDQTAVTHIDGAEGVLEYRGYSIHDLAEHSSFEEVAHLLVHGELPDAAALESFGKQLRAARVLPEPVLGLLRSLAHAHPMEALRTCVSALGAFGPQRPPGTDESYAEALETGVSLIARIPMIVAAHHALRTGREPVQPPQDASHAEAFLTVLLGERPTPAAVRFIDKGFIVHADHSSNASAFTARVAIGCRAGMTAAITAAVAAFAGSVHGGAAERVVGLIDEVGSVENAPAHVAALQARGEPVMGFGHRVYRTEDPRVRHLRSTVVELSEERGDTSGLDILDAVATAMRPYGRHGVAPNVDLYAGLAYRLLGLPDDLAVPLFVVGRTPGWVAQALEQQSNNVLIRPLLTYVGPHGRTYRKAYDR</sequence>
<dbReference type="SUPFAM" id="SSF48256">
    <property type="entry name" value="Citrate synthase"/>
    <property type="match status" value="1"/>
</dbReference>
<dbReference type="Gene3D" id="1.10.230.10">
    <property type="entry name" value="Cytochrome P450-Terp, domain 2"/>
    <property type="match status" value="1"/>
</dbReference>
<evidence type="ECO:0000256" key="3">
    <source>
        <dbReference type="ARBA" id="ARBA00012972"/>
    </source>
</evidence>
<accession>A0ABN3NVW5</accession>
<dbReference type="PRINTS" id="PR00143">
    <property type="entry name" value="CITRTSNTHASE"/>
</dbReference>
<dbReference type="EMBL" id="BAAATM010000012">
    <property type="protein sequence ID" value="GAA2539027.1"/>
    <property type="molecule type" value="Genomic_DNA"/>
</dbReference>